<keyword evidence="1" id="KW-0732">Signal</keyword>
<gene>
    <name evidence="4" type="ORF">CDV36_009963</name>
</gene>
<accession>A0A3M2RYM6</accession>
<comment type="caution">
    <text evidence="4">The sequence shown here is derived from an EMBL/GenBank/DDBJ whole genome shotgun (WGS) entry which is preliminary data.</text>
</comment>
<dbReference type="Pfam" id="PF00144">
    <property type="entry name" value="Beta-lactamase"/>
    <property type="match status" value="1"/>
</dbReference>
<keyword evidence="5" id="KW-1185">Reference proteome</keyword>
<evidence type="ECO:0000313" key="4">
    <source>
        <dbReference type="EMBL" id="RMJ10407.1"/>
    </source>
</evidence>
<dbReference type="STRING" id="2010991.A0A3M2RYM6"/>
<evidence type="ECO:0000313" key="5">
    <source>
        <dbReference type="Proteomes" id="UP000277212"/>
    </source>
</evidence>
<dbReference type="OrthoDB" id="6220758at2759"/>
<reference evidence="4 5" key="1">
    <citation type="submission" date="2017-06" db="EMBL/GenBank/DDBJ databases">
        <title>Comparative genomic analysis of Ambrosia Fusariam Clade fungi.</title>
        <authorList>
            <person name="Stajich J.E."/>
            <person name="Carrillo J."/>
            <person name="Kijimoto T."/>
            <person name="Eskalen A."/>
            <person name="O'Donnell K."/>
            <person name="Kasson M."/>
        </authorList>
    </citation>
    <scope>NUCLEOTIDE SEQUENCE [LARGE SCALE GENOMIC DNA]</scope>
    <source>
        <strain evidence="4">UCR3666</strain>
    </source>
</reference>
<feature type="chain" id="PRO_5018241420" evidence="1">
    <location>
        <begin position="19"/>
        <end position="588"/>
    </location>
</feature>
<dbReference type="PANTHER" id="PTHR22935">
    <property type="entry name" value="PENICILLIN-BINDING PROTEIN"/>
    <property type="match status" value="1"/>
</dbReference>
<feature type="domain" description="Beta-lactamase-related" evidence="2">
    <location>
        <begin position="104"/>
        <end position="407"/>
    </location>
</feature>
<dbReference type="InterPro" id="IPR012338">
    <property type="entry name" value="Beta-lactam/transpept-like"/>
</dbReference>
<dbReference type="SUPFAM" id="SSF56601">
    <property type="entry name" value="beta-lactamase/transpeptidase-like"/>
    <property type="match status" value="1"/>
</dbReference>
<dbReference type="AlphaFoldDB" id="A0A3M2RYM6"/>
<organism evidence="4 5">
    <name type="scientific">Fusarium kuroshium</name>
    <dbReference type="NCBI Taxonomy" id="2010991"/>
    <lineage>
        <taxon>Eukaryota</taxon>
        <taxon>Fungi</taxon>
        <taxon>Dikarya</taxon>
        <taxon>Ascomycota</taxon>
        <taxon>Pezizomycotina</taxon>
        <taxon>Sordariomycetes</taxon>
        <taxon>Hypocreomycetidae</taxon>
        <taxon>Hypocreales</taxon>
        <taxon>Nectriaceae</taxon>
        <taxon>Fusarium</taxon>
        <taxon>Fusarium solani species complex</taxon>
    </lineage>
</organism>
<dbReference type="PANTHER" id="PTHR22935:SF97">
    <property type="entry name" value="BETA-LACTAMASE-RELATED DOMAIN-CONTAINING PROTEIN"/>
    <property type="match status" value="1"/>
</dbReference>
<sequence>MHIHAPLSLLAFAAASSAARIVATDNVPLLGPAFASNFDISKSKAIEDAKAKFPSLIEELFESKTLNKDGLIFSLDVFSASTNSSIYNYKHVGKSQEKALTAGNLSDTTITRTGSVSKLFTAYAIIAKGGMEVFSHPVTRYIPELAGNKSENPLERIDWDDITVGTLMSHQAGTGGVSDLLLAYANSTDGPTTEGKSLIPPSLAIANIRCLEGLKHFRDVRRPTMSPHHTALYSDGGYSLLTTVLSRMTGKPFGDAIKEIIFEPLGLEQMSSGAPKGSDIDVIDRRPIYNLSSWGGNPDFVAGSGGIYGSTRDFRLAGLSILNSELLSASTTKAWMKPMSGTGSLVELVGAPWEIQRLMIPATPGSNRTRVSDLYTKAGGNGDYTAIIALSPDHGIGYSLLVAGNSATPARWPLRDVLGETFIPAAEHAAVENAKKSLTGTFVAEGSEGTNLTITFDEGKPGLGLESLYHEGVDIRAQILGSPEPIPVSVRLYPAGITSSKSLSSLYKSKGKISVKHNAVISPLPLAPRAAVEGGKGGLFDNSQTWLSIGQFGPGDEFVFNLVDGRLESVTSFALKEAGVDGDLKRVD</sequence>
<dbReference type="Proteomes" id="UP000277212">
    <property type="component" value="Unassembled WGS sequence"/>
</dbReference>
<evidence type="ECO:0000259" key="2">
    <source>
        <dbReference type="Pfam" id="PF00144"/>
    </source>
</evidence>
<protein>
    <submittedName>
        <fullName evidence="4">Uncharacterized protein</fullName>
    </submittedName>
</protein>
<dbReference type="InterPro" id="IPR058664">
    <property type="entry name" value="ARB_00930-like_C"/>
</dbReference>
<proteinExistence type="predicted"/>
<dbReference type="InterPro" id="IPR051478">
    <property type="entry name" value="Beta-lactamase-like_AB/R"/>
</dbReference>
<feature type="domain" description="Beta-lactamase-like ARB-00930-like C-terminal" evidence="3">
    <location>
        <begin position="431"/>
        <end position="576"/>
    </location>
</feature>
<dbReference type="EMBL" id="NKUJ01000204">
    <property type="protein sequence ID" value="RMJ10407.1"/>
    <property type="molecule type" value="Genomic_DNA"/>
</dbReference>
<name>A0A3M2RYM6_9HYPO</name>
<evidence type="ECO:0000259" key="3">
    <source>
        <dbReference type="Pfam" id="PF26335"/>
    </source>
</evidence>
<dbReference type="Pfam" id="PF26335">
    <property type="entry name" value="ARB_00930_C"/>
    <property type="match status" value="1"/>
</dbReference>
<dbReference type="Gene3D" id="3.40.710.10">
    <property type="entry name" value="DD-peptidase/beta-lactamase superfamily"/>
    <property type="match status" value="1"/>
</dbReference>
<dbReference type="InterPro" id="IPR001466">
    <property type="entry name" value="Beta-lactam-related"/>
</dbReference>
<feature type="signal peptide" evidence="1">
    <location>
        <begin position="1"/>
        <end position="18"/>
    </location>
</feature>
<evidence type="ECO:0000256" key="1">
    <source>
        <dbReference type="SAM" id="SignalP"/>
    </source>
</evidence>